<dbReference type="AlphaFoldDB" id="A0A846TTU7"/>
<dbReference type="PANTHER" id="PTHR43002">
    <property type="entry name" value="GLYCOGEN DEBRANCHING ENZYME"/>
    <property type="match status" value="1"/>
</dbReference>
<dbReference type="SUPFAM" id="SSF51011">
    <property type="entry name" value="Glycosyl hydrolase domain"/>
    <property type="match status" value="1"/>
</dbReference>
<feature type="region of interest" description="Disordered" evidence="1">
    <location>
        <begin position="1"/>
        <end position="26"/>
    </location>
</feature>
<dbReference type="GO" id="GO:0004135">
    <property type="term" value="F:amylo-alpha-1,6-glucosidase activity"/>
    <property type="evidence" value="ECO:0007669"/>
    <property type="project" value="InterPro"/>
</dbReference>
<dbReference type="InterPro" id="IPR011837">
    <property type="entry name" value="Glycogen_debranch_GlgX"/>
</dbReference>
<dbReference type="EMBL" id="JAAVUN010000025">
    <property type="protein sequence ID" value="NKE10430.1"/>
    <property type="molecule type" value="Genomic_DNA"/>
</dbReference>
<dbReference type="Gene3D" id="3.20.20.80">
    <property type="entry name" value="Glycosidases"/>
    <property type="match status" value="1"/>
</dbReference>
<keyword evidence="4" id="KW-1185">Reference proteome</keyword>
<evidence type="ECO:0000256" key="1">
    <source>
        <dbReference type="SAM" id="MobiDB-lite"/>
    </source>
</evidence>
<sequence length="737" mass="81538">MQTPDRPVSSAHPRPRSRPLGVSRTPGDSLAANVAVWAPGLEAVDLIWSEPGQPWQRHTLMHLEGGVHFDLIHVSPDRALTSANSDLDPYTFMALPPGTRYGFIPTSSSMLRQPNHTPETGQIFLDPHGLGIERVARADQLPGHDDRPDAYGTRYVSSVVDERFDWGDDVHPDIPWRDTVVYEAHVKGLTIQHPDIPEHLRGTYAGLGHPVMIDYLKSLGITTVELLPIHAHLDEAHLTENGLTNYWGYNTLSYFAPHAAYATAEARARGTQGVLDEVKAMVKALHAAGLEVVLDVVYNHTAEGGPTEQPYCWRGLGDEHWYRHHNGHYLDMTGCGNTLDFANPNVVRMTLDSLRYWVRQVHIDGFRFDLAPTLARDSQHTFSQRHPFLVAATADPSIGASKLIAEPWDVGMGGWQTGNFPPGWADWNDSYRDTVREFWLTDQRAIASGGTGGSLSRLADALAGSNSRFEASGRTPLSAVNFVTAHDGFTLYDLTAYDQKHNEANREGNRDGTNDNHSWNHGEEGPARTASVRAARARTARNIMATLLLSQGVPMITAGDEFLRTQGGNNNAYCQDSPIGWVDWKKTPADRAMLACTQELLRLRRRFLQDQPEDYMRRVHDVRMEWFSPSGNHMHSYEWQAAGFRTVQMVIGARAGTTTALVLVNGSALDVEVTLPSQDAIEEIVSRGEEAEPEDAPTGFELLFSTDAALRPSYGMRLPTGDSTVAPSMSVTVLRLI</sequence>
<accession>A0A846TTU7</accession>
<name>A0A846TTU7_9MICC</name>
<gene>
    <name evidence="3" type="primary">glgX</name>
    <name evidence="3" type="ORF">GTW58_10915</name>
</gene>
<dbReference type="Gene3D" id="2.60.40.1180">
    <property type="entry name" value="Golgi alpha-mannosidase II"/>
    <property type="match status" value="1"/>
</dbReference>
<reference evidence="3 4" key="1">
    <citation type="submission" date="2020-02" db="EMBL/GenBank/DDBJ databases">
        <authorList>
            <person name="Sun Q."/>
        </authorList>
    </citation>
    <scope>NUCLEOTIDE SEQUENCE [LARGE SCALE GENOMIC DNA]</scope>
    <source>
        <strain evidence="3 4">YIM 13062</strain>
    </source>
</reference>
<dbReference type="SUPFAM" id="SSF51445">
    <property type="entry name" value="(Trans)glycosidases"/>
    <property type="match status" value="1"/>
</dbReference>
<proteinExistence type="predicted"/>
<evidence type="ECO:0000313" key="3">
    <source>
        <dbReference type="EMBL" id="NKE10430.1"/>
    </source>
</evidence>
<dbReference type="NCBIfam" id="TIGR02100">
    <property type="entry name" value="glgX_debranch"/>
    <property type="match status" value="1"/>
</dbReference>
<dbReference type="GO" id="GO:0005980">
    <property type="term" value="P:glycogen catabolic process"/>
    <property type="evidence" value="ECO:0007669"/>
    <property type="project" value="InterPro"/>
</dbReference>
<feature type="domain" description="Glycosyl hydrolase family 13 catalytic" evidence="2">
    <location>
        <begin position="158"/>
        <end position="604"/>
    </location>
</feature>
<comment type="caution">
    <text evidence="3">The sequence shown here is derived from an EMBL/GenBank/DDBJ whole genome shotgun (WGS) entry which is preliminary data.</text>
</comment>
<dbReference type="RefSeq" id="WP_119933478.1">
    <property type="nucleotide sequence ID" value="NZ_JAAVUN010000025.1"/>
</dbReference>
<dbReference type="InterPro" id="IPR006047">
    <property type="entry name" value="GH13_cat_dom"/>
</dbReference>
<dbReference type="CDD" id="cd11326">
    <property type="entry name" value="AmyAc_Glg_debranch"/>
    <property type="match status" value="1"/>
</dbReference>
<evidence type="ECO:0000313" key="4">
    <source>
        <dbReference type="Proteomes" id="UP000521379"/>
    </source>
</evidence>
<dbReference type="InterPro" id="IPR017853">
    <property type="entry name" value="GH"/>
</dbReference>
<protein>
    <submittedName>
        <fullName evidence="3">Glycogen debranching protein GlgX</fullName>
    </submittedName>
</protein>
<dbReference type="SMART" id="SM00642">
    <property type="entry name" value="Aamy"/>
    <property type="match status" value="1"/>
</dbReference>
<organism evidence="3 4">
    <name type="scientific">Kocuria subflava</name>
    <dbReference type="NCBI Taxonomy" id="1736139"/>
    <lineage>
        <taxon>Bacteria</taxon>
        <taxon>Bacillati</taxon>
        <taxon>Actinomycetota</taxon>
        <taxon>Actinomycetes</taxon>
        <taxon>Micrococcales</taxon>
        <taxon>Micrococcaceae</taxon>
        <taxon>Kocuria</taxon>
    </lineage>
</organism>
<feature type="region of interest" description="Disordered" evidence="1">
    <location>
        <begin position="503"/>
        <end position="530"/>
    </location>
</feature>
<dbReference type="Pfam" id="PF00128">
    <property type="entry name" value="Alpha-amylase"/>
    <property type="match status" value="2"/>
</dbReference>
<dbReference type="Proteomes" id="UP000521379">
    <property type="component" value="Unassembled WGS sequence"/>
</dbReference>
<dbReference type="InterPro" id="IPR013780">
    <property type="entry name" value="Glyco_hydro_b"/>
</dbReference>
<evidence type="ECO:0000259" key="2">
    <source>
        <dbReference type="SMART" id="SM00642"/>
    </source>
</evidence>
<feature type="compositionally biased region" description="Basic and acidic residues" evidence="1">
    <location>
        <begin position="503"/>
        <end position="526"/>
    </location>
</feature>